<evidence type="ECO:0000256" key="1">
    <source>
        <dbReference type="SAM" id="MobiDB-lite"/>
    </source>
</evidence>
<organism evidence="2 3">
    <name type="scientific">Aspergillus homomorphus (strain CBS 101889)</name>
    <dbReference type="NCBI Taxonomy" id="1450537"/>
    <lineage>
        <taxon>Eukaryota</taxon>
        <taxon>Fungi</taxon>
        <taxon>Dikarya</taxon>
        <taxon>Ascomycota</taxon>
        <taxon>Pezizomycotina</taxon>
        <taxon>Eurotiomycetes</taxon>
        <taxon>Eurotiomycetidae</taxon>
        <taxon>Eurotiales</taxon>
        <taxon>Aspergillaceae</taxon>
        <taxon>Aspergillus</taxon>
        <taxon>Aspergillus subgen. Circumdati</taxon>
    </lineage>
</organism>
<dbReference type="Proteomes" id="UP000248961">
    <property type="component" value="Unassembled WGS sequence"/>
</dbReference>
<dbReference type="AlphaFoldDB" id="A0A395HYJ6"/>
<keyword evidence="3" id="KW-1185">Reference proteome</keyword>
<dbReference type="EMBL" id="KZ824281">
    <property type="protein sequence ID" value="RAL12870.1"/>
    <property type="molecule type" value="Genomic_DNA"/>
</dbReference>
<feature type="region of interest" description="Disordered" evidence="1">
    <location>
        <begin position="1"/>
        <end position="30"/>
    </location>
</feature>
<evidence type="ECO:0000313" key="2">
    <source>
        <dbReference type="EMBL" id="RAL12870.1"/>
    </source>
</evidence>
<sequence>MNQQGHGCDSISESSALGREGSRRSRTRSSSIIGKNRFKSEATNTIYISHGRGGLRIVRVDGGEEFDSLLLCFVAGVRLRVKLLSWPRTQFRASLFGDVTFSFSFLSLVSRQTYQSFLLFVYSFSLPFHPSIHPSIPYHPSCSFIHSLSIVPLSSSFQPLLLPSPLYPLSSSLPSSN</sequence>
<reference evidence="2 3" key="1">
    <citation type="submission" date="2018-02" db="EMBL/GenBank/DDBJ databases">
        <title>The genomes of Aspergillus section Nigri reveals drivers in fungal speciation.</title>
        <authorList>
            <consortium name="DOE Joint Genome Institute"/>
            <person name="Vesth T.C."/>
            <person name="Nybo J."/>
            <person name="Theobald S."/>
            <person name="Brandl J."/>
            <person name="Frisvad J.C."/>
            <person name="Nielsen K.F."/>
            <person name="Lyhne E.K."/>
            <person name="Kogle M.E."/>
            <person name="Kuo A."/>
            <person name="Riley R."/>
            <person name="Clum A."/>
            <person name="Nolan M."/>
            <person name="Lipzen A."/>
            <person name="Salamov A."/>
            <person name="Henrissat B."/>
            <person name="Wiebenga A."/>
            <person name="De vries R.P."/>
            <person name="Grigoriev I.V."/>
            <person name="Mortensen U.H."/>
            <person name="Andersen M.R."/>
            <person name="Baker S.E."/>
        </authorList>
    </citation>
    <scope>NUCLEOTIDE SEQUENCE [LARGE SCALE GENOMIC DNA]</scope>
    <source>
        <strain evidence="2 3">CBS 101889</strain>
    </source>
</reference>
<name>A0A395HYJ6_ASPHC</name>
<dbReference type="RefSeq" id="XP_025552024.1">
    <property type="nucleotide sequence ID" value="XM_025700439.1"/>
</dbReference>
<dbReference type="VEuPathDB" id="FungiDB:BO97DRAFT_47585"/>
<evidence type="ECO:0000313" key="3">
    <source>
        <dbReference type="Proteomes" id="UP000248961"/>
    </source>
</evidence>
<accession>A0A395HYJ6</accession>
<dbReference type="GeneID" id="37204728"/>
<protein>
    <submittedName>
        <fullName evidence="2">Uncharacterized protein</fullName>
    </submittedName>
</protein>
<feature type="compositionally biased region" description="Polar residues" evidence="1">
    <location>
        <begin position="1"/>
        <end position="15"/>
    </location>
</feature>
<gene>
    <name evidence="2" type="ORF">BO97DRAFT_47585</name>
</gene>
<proteinExistence type="predicted"/>